<accession>A0A0S2DFL4</accession>
<dbReference type="Proteomes" id="UP000061569">
    <property type="component" value="Chromosome"/>
</dbReference>
<evidence type="ECO:0000256" key="1">
    <source>
        <dbReference type="SAM" id="Phobius"/>
    </source>
</evidence>
<dbReference type="AlphaFoldDB" id="A0A0S2DFL4"/>
<evidence type="ECO:0000313" key="2">
    <source>
        <dbReference type="EMBL" id="ALN57216.1"/>
    </source>
</evidence>
<dbReference type="PATRIC" id="fig|69.6.peg.1835"/>
<keyword evidence="1" id="KW-0472">Membrane</keyword>
<keyword evidence="1" id="KW-1133">Transmembrane helix</keyword>
<dbReference type="STRING" id="69.GLE_1864"/>
<feature type="transmembrane region" description="Helical" evidence="1">
    <location>
        <begin position="6"/>
        <end position="26"/>
    </location>
</feature>
<evidence type="ECO:0000313" key="3">
    <source>
        <dbReference type="Proteomes" id="UP000061569"/>
    </source>
</evidence>
<reference evidence="2 3" key="1">
    <citation type="submission" date="2015-11" db="EMBL/GenBank/DDBJ databases">
        <title>Genome sequences of Lysobacter enzymogenes strain C3 and Lysobacter antibioticus ATCC 29479.</title>
        <authorList>
            <person name="Kobayashi D.Y."/>
        </authorList>
    </citation>
    <scope>NUCLEOTIDE SEQUENCE [LARGE SCALE GENOMIC DNA]</scope>
    <source>
        <strain evidence="2 3">C3</strain>
    </source>
</reference>
<name>A0A0S2DFL4_LYSEN</name>
<organism evidence="2 3">
    <name type="scientific">Lysobacter enzymogenes</name>
    <dbReference type="NCBI Taxonomy" id="69"/>
    <lineage>
        <taxon>Bacteria</taxon>
        <taxon>Pseudomonadati</taxon>
        <taxon>Pseudomonadota</taxon>
        <taxon>Gammaproteobacteria</taxon>
        <taxon>Lysobacterales</taxon>
        <taxon>Lysobacteraceae</taxon>
        <taxon>Lysobacter</taxon>
    </lineage>
</organism>
<proteinExistence type="predicted"/>
<protein>
    <submittedName>
        <fullName evidence="2">Uncharacterized protein</fullName>
    </submittedName>
</protein>
<gene>
    <name evidence="2" type="ORF">GLE_1864</name>
</gene>
<dbReference type="KEGG" id="lez:GLE_1864"/>
<dbReference type="EMBL" id="CP013140">
    <property type="protein sequence ID" value="ALN57216.1"/>
    <property type="molecule type" value="Genomic_DNA"/>
</dbReference>
<keyword evidence="1" id="KW-0812">Transmembrane</keyword>
<sequence>MNINVYNLMFVVAVVGFFVVTIYFLYRFLRGRGKEFTISDWCKKVWDLFWGM</sequence>